<sequence>VPTFERTAHSLERTGETVVTTVVSARRRLDIAMLRWQARLDAPVWDRSLPWLTALGLAVVLSLLALARYRDLGVGYELGHYVQAAYLMDMGASPVISDLGYNVFAGQGAWVFWPLVWAMRVLPDVPTLLLVQSVALALGVVPIWRIARGPANLRIGGAAALMLAYALHPSVHDLNLAGFHPEALAIPALMAAYLAGHADRWRLVALLVLLVVCTRSDLGLAVAALGLVMVGEDRRTPGWSLAGFGLAWFLLMSFVVQPLLGDGDYPHLGAFAHYGDGLLGIVLGMLSDPLGLVGDLFGRAGFEKMLLLLAPVLFLPLVRPRYLAPVLPLLALYLVADVADAGYGNPQQDVAVLAFVFIAAAYALMRIGTPGVSRILVDRRVLTVLVLTAIVFFVRDAASSPYEEPWDWGRRSPVDVARVSAATLIGDEARVSVSPEVYPLVADRQDVHVHRRSQGSLPGLDWEERFDAVVLDELSMGWTQAEGRLFESRLILMDFRKRMGRDGVSLWIRRPGA</sequence>
<proteinExistence type="predicted"/>
<name>A0A381QN03_9ZZZZ</name>
<feature type="transmembrane region" description="Helical" evidence="1">
    <location>
        <begin position="99"/>
        <end position="119"/>
    </location>
</feature>
<reference evidence="2" key="1">
    <citation type="submission" date="2018-05" db="EMBL/GenBank/DDBJ databases">
        <authorList>
            <person name="Lanie J.A."/>
            <person name="Ng W.-L."/>
            <person name="Kazmierczak K.M."/>
            <person name="Andrzejewski T.M."/>
            <person name="Davidsen T.M."/>
            <person name="Wayne K.J."/>
            <person name="Tettelin H."/>
            <person name="Glass J.I."/>
            <person name="Rusch D."/>
            <person name="Podicherti R."/>
            <person name="Tsui H.-C.T."/>
            <person name="Winkler M.E."/>
        </authorList>
    </citation>
    <scope>NUCLEOTIDE SEQUENCE</scope>
</reference>
<dbReference type="EMBL" id="UINC01001419">
    <property type="protein sequence ID" value="SUZ80228.1"/>
    <property type="molecule type" value="Genomic_DNA"/>
</dbReference>
<feature type="transmembrane region" description="Helical" evidence="1">
    <location>
        <begin position="125"/>
        <end position="144"/>
    </location>
</feature>
<dbReference type="InterPro" id="IPR018650">
    <property type="entry name" value="STSV1_Orf64"/>
</dbReference>
<feature type="transmembrane region" description="Helical" evidence="1">
    <location>
        <begin position="236"/>
        <end position="256"/>
    </location>
</feature>
<feature type="transmembrane region" description="Helical" evidence="1">
    <location>
        <begin position="268"/>
        <end position="290"/>
    </location>
</feature>
<dbReference type="AlphaFoldDB" id="A0A381QN03"/>
<feature type="transmembrane region" description="Helical" evidence="1">
    <location>
        <begin position="203"/>
        <end position="230"/>
    </location>
</feature>
<protein>
    <recommendedName>
        <fullName evidence="3">DUF2079 domain-containing protein</fullName>
    </recommendedName>
</protein>
<gene>
    <name evidence="2" type="ORF">METZ01_LOCUS33082</name>
</gene>
<feature type="transmembrane region" description="Helical" evidence="1">
    <location>
        <begin position="49"/>
        <end position="67"/>
    </location>
</feature>
<feature type="transmembrane region" description="Helical" evidence="1">
    <location>
        <begin position="350"/>
        <end position="369"/>
    </location>
</feature>
<accession>A0A381QN03</accession>
<feature type="non-terminal residue" evidence="2">
    <location>
        <position position="1"/>
    </location>
</feature>
<evidence type="ECO:0008006" key="3">
    <source>
        <dbReference type="Google" id="ProtNLM"/>
    </source>
</evidence>
<keyword evidence="1" id="KW-0812">Transmembrane</keyword>
<organism evidence="2">
    <name type="scientific">marine metagenome</name>
    <dbReference type="NCBI Taxonomy" id="408172"/>
    <lineage>
        <taxon>unclassified sequences</taxon>
        <taxon>metagenomes</taxon>
        <taxon>ecological metagenomes</taxon>
    </lineage>
</organism>
<evidence type="ECO:0000256" key="1">
    <source>
        <dbReference type="SAM" id="Phobius"/>
    </source>
</evidence>
<dbReference type="Pfam" id="PF09852">
    <property type="entry name" value="DUF2079"/>
    <property type="match status" value="1"/>
</dbReference>
<evidence type="ECO:0000313" key="2">
    <source>
        <dbReference type="EMBL" id="SUZ80228.1"/>
    </source>
</evidence>
<keyword evidence="1" id="KW-1133">Transmembrane helix</keyword>
<feature type="transmembrane region" description="Helical" evidence="1">
    <location>
        <begin position="151"/>
        <end position="168"/>
    </location>
</feature>
<keyword evidence="1" id="KW-0472">Membrane</keyword>